<name>A0A9W6YUN3_AMBMO</name>
<organism evidence="3 4">
    <name type="scientific">Ambrosiozyma monospora</name>
    <name type="common">Yeast</name>
    <name type="synonym">Endomycopsis monosporus</name>
    <dbReference type="NCBI Taxonomy" id="43982"/>
    <lineage>
        <taxon>Eukaryota</taxon>
        <taxon>Fungi</taxon>
        <taxon>Dikarya</taxon>
        <taxon>Ascomycota</taxon>
        <taxon>Saccharomycotina</taxon>
        <taxon>Pichiomycetes</taxon>
        <taxon>Pichiales</taxon>
        <taxon>Pichiaceae</taxon>
        <taxon>Ambrosiozyma</taxon>
    </lineage>
</organism>
<feature type="transmembrane region" description="Helical" evidence="2">
    <location>
        <begin position="632"/>
        <end position="651"/>
    </location>
</feature>
<keyword evidence="2" id="KW-1133">Transmembrane helix</keyword>
<reference evidence="3" key="1">
    <citation type="submission" date="2023-04" db="EMBL/GenBank/DDBJ databases">
        <title>Ambrosiozyma monospora NBRC 1965.</title>
        <authorList>
            <person name="Ichikawa N."/>
            <person name="Sato H."/>
            <person name="Tonouchi N."/>
        </authorList>
    </citation>
    <scope>NUCLEOTIDE SEQUENCE</scope>
    <source>
        <strain evidence="3">NBRC 1965</strain>
    </source>
</reference>
<dbReference type="Proteomes" id="UP001165063">
    <property type="component" value="Unassembled WGS sequence"/>
</dbReference>
<accession>A0A9W6YUN3</accession>
<evidence type="ECO:0000256" key="2">
    <source>
        <dbReference type="SAM" id="Phobius"/>
    </source>
</evidence>
<protein>
    <submittedName>
        <fullName evidence="3">Unnamed protein product</fullName>
    </submittedName>
</protein>
<dbReference type="GO" id="GO:0003676">
    <property type="term" value="F:nucleic acid binding"/>
    <property type="evidence" value="ECO:0007669"/>
    <property type="project" value="InterPro"/>
</dbReference>
<evidence type="ECO:0000313" key="3">
    <source>
        <dbReference type="EMBL" id="GMG20875.1"/>
    </source>
</evidence>
<evidence type="ECO:0000256" key="1">
    <source>
        <dbReference type="SAM" id="MobiDB-lite"/>
    </source>
</evidence>
<gene>
    <name evidence="3" type="ORF">Amon01_000155700</name>
</gene>
<evidence type="ECO:0000313" key="4">
    <source>
        <dbReference type="Proteomes" id="UP001165063"/>
    </source>
</evidence>
<dbReference type="Gene3D" id="3.30.420.10">
    <property type="entry name" value="Ribonuclease H-like superfamily/Ribonuclease H"/>
    <property type="match status" value="1"/>
</dbReference>
<feature type="region of interest" description="Disordered" evidence="1">
    <location>
        <begin position="470"/>
        <end position="495"/>
    </location>
</feature>
<dbReference type="AlphaFoldDB" id="A0A9W6YUN3"/>
<comment type="caution">
    <text evidence="3">The sequence shown here is derived from an EMBL/GenBank/DDBJ whole genome shotgun (WGS) entry which is preliminary data.</text>
</comment>
<proteinExistence type="predicted"/>
<feature type="region of interest" description="Disordered" evidence="1">
    <location>
        <begin position="82"/>
        <end position="111"/>
    </location>
</feature>
<keyword evidence="2" id="KW-0812">Transmembrane</keyword>
<feature type="transmembrane region" description="Helical" evidence="2">
    <location>
        <begin position="527"/>
        <end position="550"/>
    </location>
</feature>
<dbReference type="EMBL" id="BSXU01000492">
    <property type="protein sequence ID" value="GMG20875.1"/>
    <property type="molecule type" value="Genomic_DNA"/>
</dbReference>
<dbReference type="InterPro" id="IPR036397">
    <property type="entry name" value="RNaseH_sf"/>
</dbReference>
<feature type="compositionally biased region" description="Low complexity" evidence="1">
    <location>
        <begin position="476"/>
        <end position="495"/>
    </location>
</feature>
<sequence>MAPNQKYYVVVNGTKGDIFLTKKSYQACVKRSPEAASHAVFSSLQTAQSYLSFYGITGSNIIIHENGKGKGPKLQTLDTSIDDISNMSSGNDNTQNNNNSTSTKTGNDLNDTVNDNESIYTYQKSLGGTPLNNGFSEIKTSVLSTASCTTAVSDSPLVPKSYVMKHIYINVVYQHLPKPKVGYGVYFGEDDPRKVSDTLPVESNDIISIQRNAELMALKEALRQILLGIPSPSFLDSLSSEVTSSTTTPTALDGITSIRQNKTTNNNCPRKYCIITNSTDLKSLINKWTLHWLHDELNSFDNFKTTLMNTCMLHQLVNKYYGSLQLGPLMVYHVDDVSFDVTKGLRQAWFLANSACVTESNADVVKPIKFEESEYGVSSGDAACCNDDEHTLFQLCHDDNVDKACSNVTGNDVDQKEALSNQLSTNSNSCSLDDVVTKHEFYSMVTTLQCSVIQLQQRLTEHNSANIGSSKPVTYNTTNSSNSSNISNSSSSSASSTTTIQHNVLESQVQTRASHSSIRAFRTLLRLSWSLFKICAILYFILDIYVCYFYNFEEEIGLGLNYDSYSYDSYGGFNGGTGEQGNVNGQSSKEFKKMQKRKMKTLKKLKRIRDKNRMKQKGKHGNWTKEFNFRDANGGVIGLVLCFIYFVIYVFDL</sequence>
<keyword evidence="4" id="KW-1185">Reference proteome</keyword>
<keyword evidence="2" id="KW-0472">Membrane</keyword>
<feature type="compositionally biased region" description="Low complexity" evidence="1">
    <location>
        <begin position="86"/>
        <end position="107"/>
    </location>
</feature>